<feature type="domain" description="RING-type" evidence="14">
    <location>
        <begin position="28"/>
        <end position="75"/>
    </location>
</feature>
<proteinExistence type="inferred from homology"/>
<evidence type="ECO:0000256" key="6">
    <source>
        <dbReference type="ARBA" id="ARBA00022679"/>
    </source>
</evidence>
<evidence type="ECO:0000256" key="9">
    <source>
        <dbReference type="ARBA" id="ARBA00022771"/>
    </source>
</evidence>
<feature type="domain" description="RING-type" evidence="15">
    <location>
        <begin position="24"/>
        <end position="240"/>
    </location>
</feature>
<comment type="function">
    <text evidence="3">Might act as an E3 ubiquitin-protein ligase, or as part of E3 complex, which accepts ubiquitin from specific E2 ubiquitin-conjugating enzymes and then transfers it to substrates.</text>
</comment>
<dbReference type="InterPro" id="IPR013083">
    <property type="entry name" value="Znf_RING/FYVE/PHD"/>
</dbReference>
<dbReference type="PROSITE" id="PS50089">
    <property type="entry name" value="ZF_RING_2"/>
    <property type="match status" value="1"/>
</dbReference>
<dbReference type="InterPro" id="IPR044066">
    <property type="entry name" value="TRIAD_supradom"/>
</dbReference>
<evidence type="ECO:0000259" key="15">
    <source>
        <dbReference type="PROSITE" id="PS51873"/>
    </source>
</evidence>
<evidence type="ECO:0000256" key="11">
    <source>
        <dbReference type="ARBA" id="ARBA00022833"/>
    </source>
</evidence>
<evidence type="ECO:0000313" key="16">
    <source>
        <dbReference type="EMBL" id="KAJ9538302.1"/>
    </source>
</evidence>
<evidence type="ECO:0000256" key="4">
    <source>
        <dbReference type="ARBA" id="ARBA00005884"/>
    </source>
</evidence>
<dbReference type="GO" id="GO:0016567">
    <property type="term" value="P:protein ubiquitination"/>
    <property type="evidence" value="ECO:0007669"/>
    <property type="project" value="InterPro"/>
</dbReference>
<evidence type="ECO:0000256" key="8">
    <source>
        <dbReference type="ARBA" id="ARBA00022737"/>
    </source>
</evidence>
<dbReference type="GO" id="GO:0061630">
    <property type="term" value="F:ubiquitin protein ligase activity"/>
    <property type="evidence" value="ECO:0007669"/>
    <property type="project" value="UniProtKB-EC"/>
</dbReference>
<dbReference type="PANTHER" id="PTHR11685">
    <property type="entry name" value="RBR FAMILY RING FINGER AND IBR DOMAIN-CONTAINING"/>
    <property type="match status" value="1"/>
</dbReference>
<dbReference type="GO" id="GO:0008270">
    <property type="term" value="F:zinc ion binding"/>
    <property type="evidence" value="ECO:0007669"/>
    <property type="project" value="UniProtKB-KW"/>
</dbReference>
<dbReference type="CDD" id="cd22584">
    <property type="entry name" value="Rcat_RBR_unk"/>
    <property type="match status" value="1"/>
</dbReference>
<evidence type="ECO:0000256" key="12">
    <source>
        <dbReference type="PROSITE-ProRule" id="PRU00175"/>
    </source>
</evidence>
<evidence type="ECO:0000256" key="7">
    <source>
        <dbReference type="ARBA" id="ARBA00022723"/>
    </source>
</evidence>
<protein>
    <recommendedName>
        <fullName evidence="5">RBR-type E3 ubiquitin transferase</fullName>
        <ecNumber evidence="5">2.3.2.31</ecNumber>
    </recommendedName>
</protein>
<comment type="similarity">
    <text evidence="4">Belongs to the RBR family. Ariadne subfamily.</text>
</comment>
<keyword evidence="7" id="KW-0479">Metal-binding</keyword>
<keyword evidence="13" id="KW-1133">Transmembrane helix</keyword>
<evidence type="ECO:0000256" key="1">
    <source>
        <dbReference type="ARBA" id="ARBA00001798"/>
    </source>
</evidence>
<gene>
    <name evidence="16" type="ORF">OSB04_031035</name>
</gene>
<comment type="catalytic activity">
    <reaction evidence="1">
        <text>[E2 ubiquitin-conjugating enzyme]-S-ubiquitinyl-L-cysteine + [acceptor protein]-L-lysine = [E2 ubiquitin-conjugating enzyme]-L-cysteine + [acceptor protein]-N(6)-ubiquitinyl-L-lysine.</text>
        <dbReference type="EC" id="2.3.2.31"/>
    </reaction>
</comment>
<keyword evidence="8" id="KW-0677">Repeat</keyword>
<sequence length="266" mass="30515">MEIQNQKPHTSSINPKQDQELELEPFTCEICTEPITLPNNKFKNGDKCVHPFCTDCMIGFIQVKLDDNVSDIKCPHPTCNHSLEPLSCHPKIAHQLFDKWCDKLCESTVLNLDGVYCPNKYCSELIVNECGDHGSLKRCLCPNCKKPFCFQCKIPWHVGYKCEEITETMDENDVAFGVLFERKRWKRCPNCRHCVELSRGCTSIICRCGVIFCYKCGKKLTLQHICCKHGGNDHFGWYLIVYAFIWVLVAGFLIYSAGTNAKWLQD</sequence>
<dbReference type="InterPro" id="IPR031127">
    <property type="entry name" value="E3_UB_ligase_RBR"/>
</dbReference>
<dbReference type="PROSITE" id="PS00518">
    <property type="entry name" value="ZF_RING_1"/>
    <property type="match status" value="1"/>
</dbReference>
<organism evidence="16 17">
    <name type="scientific">Centaurea solstitialis</name>
    <name type="common">yellow star-thistle</name>
    <dbReference type="NCBI Taxonomy" id="347529"/>
    <lineage>
        <taxon>Eukaryota</taxon>
        <taxon>Viridiplantae</taxon>
        <taxon>Streptophyta</taxon>
        <taxon>Embryophyta</taxon>
        <taxon>Tracheophyta</taxon>
        <taxon>Spermatophyta</taxon>
        <taxon>Magnoliopsida</taxon>
        <taxon>eudicotyledons</taxon>
        <taxon>Gunneridae</taxon>
        <taxon>Pentapetalae</taxon>
        <taxon>asterids</taxon>
        <taxon>campanulids</taxon>
        <taxon>Asterales</taxon>
        <taxon>Asteraceae</taxon>
        <taxon>Carduoideae</taxon>
        <taxon>Cardueae</taxon>
        <taxon>Centaureinae</taxon>
        <taxon>Centaurea</taxon>
    </lineage>
</organism>
<feature type="transmembrane region" description="Helical" evidence="13">
    <location>
        <begin position="235"/>
        <end position="255"/>
    </location>
</feature>
<evidence type="ECO:0000256" key="5">
    <source>
        <dbReference type="ARBA" id="ARBA00012251"/>
    </source>
</evidence>
<dbReference type="EC" id="2.3.2.31" evidence="5"/>
<dbReference type="InterPro" id="IPR001841">
    <property type="entry name" value="Znf_RING"/>
</dbReference>
<evidence type="ECO:0000313" key="17">
    <source>
        <dbReference type="Proteomes" id="UP001172457"/>
    </source>
</evidence>
<comment type="cofactor">
    <cofactor evidence="2">
        <name>Zn(2+)</name>
        <dbReference type="ChEBI" id="CHEBI:29105"/>
    </cofactor>
</comment>
<comment type="caution">
    <text evidence="16">The sequence shown here is derived from an EMBL/GenBank/DDBJ whole genome shotgun (WGS) entry which is preliminary data.</text>
</comment>
<dbReference type="FunFam" id="3.30.40.10:FF:000230">
    <property type="entry name" value="RBR-type E3 ubiquitin transferase"/>
    <property type="match status" value="1"/>
</dbReference>
<keyword evidence="11" id="KW-0862">Zinc</keyword>
<keyword evidence="17" id="KW-1185">Reference proteome</keyword>
<dbReference type="InterPro" id="IPR017907">
    <property type="entry name" value="Znf_RING_CS"/>
</dbReference>
<accession>A0AA38SS95</accession>
<dbReference type="Pfam" id="PF01485">
    <property type="entry name" value="IBR"/>
    <property type="match status" value="1"/>
</dbReference>
<dbReference type="Proteomes" id="UP001172457">
    <property type="component" value="Chromosome 8"/>
</dbReference>
<dbReference type="InterPro" id="IPR002867">
    <property type="entry name" value="IBR_dom"/>
</dbReference>
<dbReference type="Gene3D" id="1.20.120.1750">
    <property type="match status" value="1"/>
</dbReference>
<dbReference type="AlphaFoldDB" id="A0AA38SS95"/>
<evidence type="ECO:0000256" key="3">
    <source>
        <dbReference type="ARBA" id="ARBA00003976"/>
    </source>
</evidence>
<dbReference type="EMBL" id="JARYMX010000008">
    <property type="protein sequence ID" value="KAJ9538302.1"/>
    <property type="molecule type" value="Genomic_DNA"/>
</dbReference>
<dbReference type="PROSITE" id="PS51873">
    <property type="entry name" value="TRIAD"/>
    <property type="match status" value="1"/>
</dbReference>
<keyword evidence="9 12" id="KW-0863">Zinc-finger</keyword>
<evidence type="ECO:0000256" key="10">
    <source>
        <dbReference type="ARBA" id="ARBA00022786"/>
    </source>
</evidence>
<keyword evidence="13" id="KW-0812">Transmembrane</keyword>
<reference evidence="16" key="1">
    <citation type="submission" date="2023-03" db="EMBL/GenBank/DDBJ databases">
        <title>Chromosome-scale reference genome and RAD-based genetic map of yellow starthistle (Centaurea solstitialis) reveal putative structural variation and QTLs associated with invader traits.</title>
        <authorList>
            <person name="Reatini B."/>
            <person name="Cang F.A."/>
            <person name="Jiang Q."/>
            <person name="Mckibben M.T.W."/>
            <person name="Barker M.S."/>
            <person name="Rieseberg L.H."/>
            <person name="Dlugosch K.M."/>
        </authorList>
    </citation>
    <scope>NUCLEOTIDE SEQUENCE</scope>
    <source>
        <strain evidence="16">CAN-66</strain>
        <tissue evidence="16">Leaf</tissue>
    </source>
</reference>
<dbReference type="Gene3D" id="3.30.40.10">
    <property type="entry name" value="Zinc/RING finger domain, C3HC4 (zinc finger)"/>
    <property type="match status" value="1"/>
</dbReference>
<keyword evidence="6" id="KW-0808">Transferase</keyword>
<evidence type="ECO:0000259" key="14">
    <source>
        <dbReference type="PROSITE" id="PS50089"/>
    </source>
</evidence>
<keyword evidence="13" id="KW-0472">Membrane</keyword>
<dbReference type="SMART" id="SM00647">
    <property type="entry name" value="IBR"/>
    <property type="match status" value="1"/>
</dbReference>
<dbReference type="SUPFAM" id="SSF57850">
    <property type="entry name" value="RING/U-box"/>
    <property type="match status" value="2"/>
</dbReference>
<evidence type="ECO:0000256" key="13">
    <source>
        <dbReference type="SAM" id="Phobius"/>
    </source>
</evidence>
<name>A0AA38SS95_9ASTR</name>
<keyword evidence="10" id="KW-0833">Ubl conjugation pathway</keyword>
<evidence type="ECO:0000256" key="2">
    <source>
        <dbReference type="ARBA" id="ARBA00001947"/>
    </source>
</evidence>